<dbReference type="Proteomes" id="UP000626109">
    <property type="component" value="Unassembled WGS sequence"/>
</dbReference>
<feature type="region of interest" description="Disordered" evidence="1">
    <location>
        <begin position="37"/>
        <end position="67"/>
    </location>
</feature>
<name>A0A813LUE5_POLGL</name>
<evidence type="ECO:0000313" key="3">
    <source>
        <dbReference type="Proteomes" id="UP000626109"/>
    </source>
</evidence>
<evidence type="ECO:0000256" key="1">
    <source>
        <dbReference type="SAM" id="MobiDB-lite"/>
    </source>
</evidence>
<feature type="compositionally biased region" description="Low complexity" evidence="1">
    <location>
        <begin position="39"/>
        <end position="58"/>
    </location>
</feature>
<gene>
    <name evidence="2" type="ORF">PGLA2088_LOCUS49034</name>
</gene>
<accession>A0A813LUE5</accession>
<sequence length="253" mass="27438">ELELAGERLHYQKLRGAGPESGWVSVSLKDKALLVRAVPAPEETSASSPSPEDSTSPSQASELPAAADATRQELKELKDGDYFVTLGVIFKKPGTDPETQKFIKLTRKVGAVVHTTGKVWKSPSGGFWVELDTSSGDTGAGEKPGYVMIDANGFGTPGPCLQKADLQAGQPIVLQAAKPAEAKPWDGSDSDKEFLVLRKTSVAEVKVVLSMLFGLRKEVPCCCCCCRRCRCCCRCCCCRCRCRCRCRWRGCHC</sequence>
<protein>
    <submittedName>
        <fullName evidence="2">Uncharacterized protein</fullName>
    </submittedName>
</protein>
<evidence type="ECO:0000313" key="2">
    <source>
        <dbReference type="EMBL" id="CAE8738076.1"/>
    </source>
</evidence>
<reference evidence="2" key="1">
    <citation type="submission" date="2021-02" db="EMBL/GenBank/DDBJ databases">
        <authorList>
            <person name="Dougan E. K."/>
            <person name="Rhodes N."/>
            <person name="Thang M."/>
            <person name="Chan C."/>
        </authorList>
    </citation>
    <scope>NUCLEOTIDE SEQUENCE</scope>
</reference>
<organism evidence="2 3">
    <name type="scientific">Polarella glacialis</name>
    <name type="common">Dinoflagellate</name>
    <dbReference type="NCBI Taxonomy" id="89957"/>
    <lineage>
        <taxon>Eukaryota</taxon>
        <taxon>Sar</taxon>
        <taxon>Alveolata</taxon>
        <taxon>Dinophyceae</taxon>
        <taxon>Suessiales</taxon>
        <taxon>Suessiaceae</taxon>
        <taxon>Polarella</taxon>
    </lineage>
</organism>
<proteinExistence type="predicted"/>
<dbReference type="EMBL" id="CAJNNW010036878">
    <property type="protein sequence ID" value="CAE8738076.1"/>
    <property type="molecule type" value="Genomic_DNA"/>
</dbReference>
<feature type="non-terminal residue" evidence="2">
    <location>
        <position position="253"/>
    </location>
</feature>
<comment type="caution">
    <text evidence="2">The sequence shown here is derived from an EMBL/GenBank/DDBJ whole genome shotgun (WGS) entry which is preliminary data.</text>
</comment>
<dbReference type="AlphaFoldDB" id="A0A813LUE5"/>